<evidence type="ECO:0000256" key="8">
    <source>
        <dbReference type="SAM" id="SignalP"/>
    </source>
</evidence>
<name>A0A3S4ST51_9FLAO</name>
<evidence type="ECO:0000256" key="1">
    <source>
        <dbReference type="ARBA" id="ARBA00004496"/>
    </source>
</evidence>
<dbReference type="InterPro" id="IPR019734">
    <property type="entry name" value="TPR_rpt"/>
</dbReference>
<keyword evidence="3" id="KW-0677">Repeat</keyword>
<feature type="signal peptide" evidence="8">
    <location>
        <begin position="1"/>
        <end position="25"/>
    </location>
</feature>
<dbReference type="PANTHER" id="PTHR46630:SF1">
    <property type="entry name" value="TETRATRICOPEPTIDE REPEAT PROTEIN 29"/>
    <property type="match status" value="1"/>
</dbReference>
<dbReference type="PROSITE" id="PS50005">
    <property type="entry name" value="TPR"/>
    <property type="match status" value="1"/>
</dbReference>
<dbReference type="EMBL" id="SBII01000016">
    <property type="protein sequence ID" value="RWW91831.1"/>
    <property type="molecule type" value="Genomic_DNA"/>
</dbReference>
<reference evidence="9 10" key="1">
    <citation type="submission" date="2019-01" db="EMBL/GenBank/DDBJ databases">
        <title>Flavobacterium sp. nov.,isolated from freshwater.</title>
        <authorList>
            <person name="Zhang R."/>
            <person name="Du Z.-J."/>
        </authorList>
    </citation>
    <scope>NUCLEOTIDE SEQUENCE [LARGE SCALE GENOMIC DNA]</scope>
    <source>
        <strain evidence="9 10">1E403</strain>
    </source>
</reference>
<comment type="subcellular location">
    <subcellularLocation>
        <location evidence="1">Cytoplasm</location>
    </subcellularLocation>
</comment>
<keyword evidence="7" id="KW-0472">Membrane</keyword>
<evidence type="ECO:0000256" key="7">
    <source>
        <dbReference type="SAM" id="Phobius"/>
    </source>
</evidence>
<keyword evidence="4 6" id="KW-0802">TPR repeat</keyword>
<dbReference type="InterPro" id="IPR016032">
    <property type="entry name" value="Sig_transdc_resp-reg_C-effctor"/>
</dbReference>
<evidence type="ECO:0000313" key="9">
    <source>
        <dbReference type="EMBL" id="RWW91831.1"/>
    </source>
</evidence>
<evidence type="ECO:0000256" key="5">
    <source>
        <dbReference type="ARBA" id="ARBA00038253"/>
    </source>
</evidence>
<comment type="caution">
    <text evidence="9">The sequence shown here is derived from an EMBL/GenBank/DDBJ whole genome shotgun (WGS) entry which is preliminary data.</text>
</comment>
<dbReference type="OrthoDB" id="614964at2"/>
<accession>A0A3S4ST51</accession>
<evidence type="ECO:0000256" key="3">
    <source>
        <dbReference type="ARBA" id="ARBA00022737"/>
    </source>
</evidence>
<dbReference type="Proteomes" id="UP000287527">
    <property type="component" value="Unassembled WGS sequence"/>
</dbReference>
<comment type="similarity">
    <text evidence="5">Belongs to the Rap family.</text>
</comment>
<keyword evidence="10" id="KW-1185">Reference proteome</keyword>
<dbReference type="InterPro" id="IPR051476">
    <property type="entry name" value="Bac_ResReg_Asp_Phosphatase"/>
</dbReference>
<proteinExistence type="inferred from homology"/>
<dbReference type="SUPFAM" id="SSF48452">
    <property type="entry name" value="TPR-like"/>
    <property type="match status" value="2"/>
</dbReference>
<gene>
    <name evidence="9" type="ORF">EPI11_17470</name>
</gene>
<keyword evidence="7" id="KW-0812">Transmembrane</keyword>
<protein>
    <submittedName>
        <fullName evidence="9">Tetratricopeptide repeat protein</fullName>
    </submittedName>
</protein>
<evidence type="ECO:0000313" key="10">
    <source>
        <dbReference type="Proteomes" id="UP000287527"/>
    </source>
</evidence>
<feature type="transmembrane region" description="Helical" evidence="7">
    <location>
        <begin position="342"/>
        <end position="362"/>
    </location>
</feature>
<dbReference type="GO" id="GO:0005737">
    <property type="term" value="C:cytoplasm"/>
    <property type="evidence" value="ECO:0007669"/>
    <property type="project" value="UniProtKB-SubCell"/>
</dbReference>
<dbReference type="SUPFAM" id="SSF46894">
    <property type="entry name" value="C-terminal effector domain of the bipartite response regulators"/>
    <property type="match status" value="1"/>
</dbReference>
<dbReference type="GO" id="GO:0006355">
    <property type="term" value="P:regulation of DNA-templated transcription"/>
    <property type="evidence" value="ECO:0007669"/>
    <property type="project" value="InterPro"/>
</dbReference>
<dbReference type="SMART" id="SM00028">
    <property type="entry name" value="TPR"/>
    <property type="match status" value="5"/>
</dbReference>
<dbReference type="GO" id="GO:0003677">
    <property type="term" value="F:DNA binding"/>
    <property type="evidence" value="ECO:0007669"/>
    <property type="project" value="InterPro"/>
</dbReference>
<evidence type="ECO:0000256" key="6">
    <source>
        <dbReference type="PROSITE-ProRule" id="PRU00339"/>
    </source>
</evidence>
<sequence length="533" mass="62024">MTMSTLSKYLLFLSVFIISAATAFAQDQETKVLDKEDKEYENLKDKGKKSIDNGNYPDALEYFIKAEAIVEKNPTPEKLFSIKNCIGIAYRYLSNSGEALNNYKQALEFAKDNPELEIKVLNNIGVLYALEKDYPNALHYYKKTLSLVEDKNIKYDKVTLTINLSDIYNRLNNVTEAKKCLMSIKNSPKTRPQSLVWQINYAESLMLEGQLTEAQKMMEQLIPNINNKNDTDVYMGTVDLLAKIYAKQNKTDLAIVYAKKGLNKSQSIEYRFNLYNQLSTLYLKNKDYDTAFKYKDSVIIARDSMSGVINKGLYQTNKIKLKFQEYQKELSINQEKHKAERIIFIICIISSLLIFFSVYRVLKNRITKQKQEKIITENQQKIFTLEMENLKNNIAEKNRKLSAKALYLTGRNELIAEVMNSLSEIPEVAKNNEIANYMKTLKSYLKTDAEWDDFIAYFEKVNPDFIKTLQERHPLLTAQDLRFICYIYMNLDLKEISTILNITLEACKKRKQRIAKKMEIEPDDLHEYIIKLT</sequence>
<evidence type="ECO:0000256" key="2">
    <source>
        <dbReference type="ARBA" id="ARBA00022490"/>
    </source>
</evidence>
<feature type="repeat" description="TPR" evidence="6">
    <location>
        <begin position="118"/>
        <end position="151"/>
    </location>
</feature>
<dbReference type="PANTHER" id="PTHR46630">
    <property type="entry name" value="TETRATRICOPEPTIDE REPEAT PROTEIN 29"/>
    <property type="match status" value="1"/>
</dbReference>
<keyword evidence="2" id="KW-0963">Cytoplasm</keyword>
<dbReference type="InterPro" id="IPR011990">
    <property type="entry name" value="TPR-like_helical_dom_sf"/>
</dbReference>
<dbReference type="Gene3D" id="1.25.40.10">
    <property type="entry name" value="Tetratricopeptide repeat domain"/>
    <property type="match status" value="2"/>
</dbReference>
<organism evidence="9 10">
    <name type="scientific">Flavobacterium cerinum</name>
    <dbReference type="NCBI Taxonomy" id="2502784"/>
    <lineage>
        <taxon>Bacteria</taxon>
        <taxon>Pseudomonadati</taxon>
        <taxon>Bacteroidota</taxon>
        <taxon>Flavobacteriia</taxon>
        <taxon>Flavobacteriales</taxon>
        <taxon>Flavobacteriaceae</taxon>
        <taxon>Flavobacterium</taxon>
    </lineage>
</organism>
<dbReference type="AlphaFoldDB" id="A0A3S4ST51"/>
<keyword evidence="8" id="KW-0732">Signal</keyword>
<feature type="chain" id="PRO_5018607465" evidence="8">
    <location>
        <begin position="26"/>
        <end position="533"/>
    </location>
</feature>
<keyword evidence="7" id="KW-1133">Transmembrane helix</keyword>
<evidence type="ECO:0000256" key="4">
    <source>
        <dbReference type="ARBA" id="ARBA00022803"/>
    </source>
</evidence>